<accession>A0AAW2CAA8</accession>
<reference evidence="1 2" key="1">
    <citation type="submission" date="2024-01" db="EMBL/GenBank/DDBJ databases">
        <title>A telomere-to-telomere, gap-free genome of sweet tea (Lithocarpus litseifolius).</title>
        <authorList>
            <person name="Zhou J."/>
        </authorList>
    </citation>
    <scope>NUCLEOTIDE SEQUENCE [LARGE SCALE GENOMIC DNA]</scope>
    <source>
        <strain evidence="1">Zhou-2022a</strain>
        <tissue evidence="1">Leaf</tissue>
    </source>
</reference>
<dbReference type="Proteomes" id="UP001459277">
    <property type="component" value="Unassembled WGS sequence"/>
</dbReference>
<gene>
    <name evidence="1" type="ORF">SO802_022928</name>
</gene>
<dbReference type="AlphaFoldDB" id="A0AAW2CAA8"/>
<sequence>MMNTPMGGPRIGVALLISVQDQALDMTSMNLEDEGERLEGNESEYFPQYICLSNKGKKNLFEEWMDNIEHLDAYASDKCIDMEIDGESIDYMDKDPVVLMLREERTNWEPATIIEAATELKN</sequence>
<proteinExistence type="predicted"/>
<comment type="caution">
    <text evidence="1">The sequence shown here is derived from an EMBL/GenBank/DDBJ whole genome shotgun (WGS) entry which is preliminary data.</text>
</comment>
<protein>
    <submittedName>
        <fullName evidence="1">Uncharacterized protein</fullName>
    </submittedName>
</protein>
<dbReference type="EMBL" id="JAZDWU010000008">
    <property type="protein sequence ID" value="KAK9993225.1"/>
    <property type="molecule type" value="Genomic_DNA"/>
</dbReference>
<evidence type="ECO:0000313" key="2">
    <source>
        <dbReference type="Proteomes" id="UP001459277"/>
    </source>
</evidence>
<evidence type="ECO:0000313" key="1">
    <source>
        <dbReference type="EMBL" id="KAK9993225.1"/>
    </source>
</evidence>
<keyword evidence="2" id="KW-1185">Reference proteome</keyword>
<organism evidence="1 2">
    <name type="scientific">Lithocarpus litseifolius</name>
    <dbReference type="NCBI Taxonomy" id="425828"/>
    <lineage>
        <taxon>Eukaryota</taxon>
        <taxon>Viridiplantae</taxon>
        <taxon>Streptophyta</taxon>
        <taxon>Embryophyta</taxon>
        <taxon>Tracheophyta</taxon>
        <taxon>Spermatophyta</taxon>
        <taxon>Magnoliopsida</taxon>
        <taxon>eudicotyledons</taxon>
        <taxon>Gunneridae</taxon>
        <taxon>Pentapetalae</taxon>
        <taxon>rosids</taxon>
        <taxon>fabids</taxon>
        <taxon>Fagales</taxon>
        <taxon>Fagaceae</taxon>
        <taxon>Lithocarpus</taxon>
    </lineage>
</organism>
<name>A0AAW2CAA8_9ROSI</name>